<accession>A0A9P1I4W7</accession>
<name>A0A9P1I4W7_9PELO</name>
<dbReference type="EMBL" id="CANHGI010000001">
    <property type="protein sequence ID" value="CAI5438105.1"/>
    <property type="molecule type" value="Genomic_DNA"/>
</dbReference>
<sequence>MSNAVNSTFFHYQPIYIVFLNKIYFYNNIFRLQNKKGFYFIIIPTSSISSSIISQKSEAFWVFETTINDDEVAQILWTKNTWNLDFISGWKFGDSGKIQGNIRFNFLQSAISLQPTSNKFNSDSIIISIWLVKCCRWHKIRKVISEPNSSNESIIGAFLNESTNSFDFSTSLHRTSSMAQFCTNYNPTNQNCPIDGLKNYNCYQFPFYFSYILTPKKENYNDLWCIFWSILNILEKLLTKHVLIALTSDNFEYPRGS</sequence>
<evidence type="ECO:0000313" key="1">
    <source>
        <dbReference type="EMBL" id="CAI5438105.1"/>
    </source>
</evidence>
<protein>
    <submittedName>
        <fullName evidence="1">Uncharacterized protein</fullName>
    </submittedName>
</protein>
<organism evidence="1 2">
    <name type="scientific">Caenorhabditis angaria</name>
    <dbReference type="NCBI Taxonomy" id="860376"/>
    <lineage>
        <taxon>Eukaryota</taxon>
        <taxon>Metazoa</taxon>
        <taxon>Ecdysozoa</taxon>
        <taxon>Nematoda</taxon>
        <taxon>Chromadorea</taxon>
        <taxon>Rhabditida</taxon>
        <taxon>Rhabditina</taxon>
        <taxon>Rhabditomorpha</taxon>
        <taxon>Rhabditoidea</taxon>
        <taxon>Rhabditidae</taxon>
        <taxon>Peloderinae</taxon>
        <taxon>Caenorhabditis</taxon>
    </lineage>
</organism>
<comment type="caution">
    <text evidence="1">The sequence shown here is derived from an EMBL/GenBank/DDBJ whole genome shotgun (WGS) entry which is preliminary data.</text>
</comment>
<dbReference type="AlphaFoldDB" id="A0A9P1I4W7"/>
<dbReference type="Proteomes" id="UP001152747">
    <property type="component" value="Unassembled WGS sequence"/>
</dbReference>
<gene>
    <name evidence="1" type="ORF">CAMP_LOCUS742</name>
</gene>
<evidence type="ECO:0000313" key="2">
    <source>
        <dbReference type="Proteomes" id="UP001152747"/>
    </source>
</evidence>
<keyword evidence="2" id="KW-1185">Reference proteome</keyword>
<reference evidence="1" key="1">
    <citation type="submission" date="2022-11" db="EMBL/GenBank/DDBJ databases">
        <authorList>
            <person name="Kikuchi T."/>
        </authorList>
    </citation>
    <scope>NUCLEOTIDE SEQUENCE</scope>
    <source>
        <strain evidence="1">PS1010</strain>
    </source>
</reference>
<proteinExistence type="predicted"/>